<reference evidence="1" key="1">
    <citation type="journal article" date="2020" name="Stud. Mycol.">
        <title>101 Dothideomycetes genomes: a test case for predicting lifestyles and emergence of pathogens.</title>
        <authorList>
            <person name="Haridas S."/>
            <person name="Albert R."/>
            <person name="Binder M."/>
            <person name="Bloem J."/>
            <person name="Labutti K."/>
            <person name="Salamov A."/>
            <person name="Andreopoulos B."/>
            <person name="Baker S."/>
            <person name="Barry K."/>
            <person name="Bills G."/>
            <person name="Bluhm B."/>
            <person name="Cannon C."/>
            <person name="Castanera R."/>
            <person name="Culley D."/>
            <person name="Daum C."/>
            <person name="Ezra D."/>
            <person name="Gonzalez J."/>
            <person name="Henrissat B."/>
            <person name="Kuo A."/>
            <person name="Liang C."/>
            <person name="Lipzen A."/>
            <person name="Lutzoni F."/>
            <person name="Magnuson J."/>
            <person name="Mondo S."/>
            <person name="Nolan M."/>
            <person name="Ohm R."/>
            <person name="Pangilinan J."/>
            <person name="Park H.-J."/>
            <person name="Ramirez L."/>
            <person name="Alfaro M."/>
            <person name="Sun H."/>
            <person name="Tritt A."/>
            <person name="Yoshinaga Y."/>
            <person name="Zwiers L.-H."/>
            <person name="Turgeon B."/>
            <person name="Goodwin S."/>
            <person name="Spatafora J."/>
            <person name="Crous P."/>
            <person name="Grigoriev I."/>
        </authorList>
    </citation>
    <scope>NUCLEOTIDE SEQUENCE</scope>
    <source>
        <strain evidence="1">CBS 122367</strain>
    </source>
</reference>
<dbReference type="EMBL" id="MU005595">
    <property type="protein sequence ID" value="KAF2680576.1"/>
    <property type="molecule type" value="Genomic_DNA"/>
</dbReference>
<proteinExistence type="predicted"/>
<gene>
    <name evidence="1" type="ORF">K458DRAFT_311316</name>
</gene>
<dbReference type="InterPro" id="IPR036397">
    <property type="entry name" value="RNaseH_sf"/>
</dbReference>
<feature type="non-terminal residue" evidence="1">
    <location>
        <position position="1"/>
    </location>
</feature>
<accession>A0A6G1IQQ4</accession>
<dbReference type="GO" id="GO:0003676">
    <property type="term" value="F:nucleic acid binding"/>
    <property type="evidence" value="ECO:0007669"/>
    <property type="project" value="InterPro"/>
</dbReference>
<dbReference type="OrthoDB" id="5410741at2759"/>
<protein>
    <submittedName>
        <fullName evidence="1">Uncharacterized protein</fullName>
    </submittedName>
</protein>
<evidence type="ECO:0000313" key="1">
    <source>
        <dbReference type="EMBL" id="KAF2680576.1"/>
    </source>
</evidence>
<organism evidence="1 2">
    <name type="scientific">Lentithecium fluviatile CBS 122367</name>
    <dbReference type="NCBI Taxonomy" id="1168545"/>
    <lineage>
        <taxon>Eukaryota</taxon>
        <taxon>Fungi</taxon>
        <taxon>Dikarya</taxon>
        <taxon>Ascomycota</taxon>
        <taxon>Pezizomycotina</taxon>
        <taxon>Dothideomycetes</taxon>
        <taxon>Pleosporomycetidae</taxon>
        <taxon>Pleosporales</taxon>
        <taxon>Massarineae</taxon>
        <taxon>Lentitheciaceae</taxon>
        <taxon>Lentithecium</taxon>
    </lineage>
</organism>
<name>A0A6G1IQQ4_9PLEO</name>
<dbReference type="Proteomes" id="UP000799291">
    <property type="component" value="Unassembled WGS sequence"/>
</dbReference>
<dbReference type="AlphaFoldDB" id="A0A6G1IQQ4"/>
<evidence type="ECO:0000313" key="2">
    <source>
        <dbReference type="Proteomes" id="UP000799291"/>
    </source>
</evidence>
<sequence length="49" mass="5843">GTRKESITAFKRAIIEWNNILKEVIDNTIVSMPRRYRAVIEAKGWYIKY</sequence>
<dbReference type="Gene3D" id="3.30.420.10">
    <property type="entry name" value="Ribonuclease H-like superfamily/Ribonuclease H"/>
    <property type="match status" value="1"/>
</dbReference>
<keyword evidence="2" id="KW-1185">Reference proteome</keyword>